<dbReference type="InterPro" id="IPR054471">
    <property type="entry name" value="GPIID_WHD"/>
</dbReference>
<reference evidence="4" key="1">
    <citation type="submission" date="2022-11" db="EMBL/GenBank/DDBJ databases">
        <title>Chromosomal genome sequence assembly and mating type (MAT) locus characterization of the leprose asexual lichenized fungus Lepraria neglecta (Nyl.) Erichsen.</title>
        <authorList>
            <person name="Allen J.L."/>
            <person name="Pfeffer B."/>
        </authorList>
    </citation>
    <scope>NUCLEOTIDE SEQUENCE</scope>
    <source>
        <strain evidence="4">Allen 5258</strain>
    </source>
</reference>
<dbReference type="Gene3D" id="3.40.50.300">
    <property type="entry name" value="P-loop containing nucleotide triphosphate hydrolases"/>
    <property type="match status" value="1"/>
</dbReference>
<keyword evidence="1" id="KW-0677">Repeat</keyword>
<feature type="domain" description="GPI inositol-deacylase winged helix" evidence="2">
    <location>
        <begin position="281"/>
        <end position="365"/>
    </location>
</feature>
<keyword evidence="5" id="KW-1185">Reference proteome</keyword>
<accession>A0AAD9YYZ4</accession>
<evidence type="ECO:0000313" key="4">
    <source>
        <dbReference type="EMBL" id="KAK3166867.1"/>
    </source>
</evidence>
<evidence type="ECO:0000313" key="5">
    <source>
        <dbReference type="Proteomes" id="UP001276659"/>
    </source>
</evidence>
<comment type="caution">
    <text evidence="4">The sequence shown here is derived from an EMBL/GenBank/DDBJ whole genome shotgun (WGS) entry which is preliminary data.</text>
</comment>
<evidence type="ECO:0000256" key="1">
    <source>
        <dbReference type="ARBA" id="ARBA00022737"/>
    </source>
</evidence>
<dbReference type="EMBL" id="JASNWA010000011">
    <property type="protein sequence ID" value="KAK3166867.1"/>
    <property type="molecule type" value="Genomic_DNA"/>
</dbReference>
<organism evidence="4 5">
    <name type="scientific">Lepraria neglecta</name>
    <dbReference type="NCBI Taxonomy" id="209136"/>
    <lineage>
        <taxon>Eukaryota</taxon>
        <taxon>Fungi</taxon>
        <taxon>Dikarya</taxon>
        <taxon>Ascomycota</taxon>
        <taxon>Pezizomycotina</taxon>
        <taxon>Lecanoromycetes</taxon>
        <taxon>OSLEUM clade</taxon>
        <taxon>Lecanoromycetidae</taxon>
        <taxon>Lecanorales</taxon>
        <taxon>Lecanorineae</taxon>
        <taxon>Stereocaulaceae</taxon>
        <taxon>Lepraria</taxon>
    </lineage>
</organism>
<feature type="domain" description="Nephrocystin 3-like N-terminal" evidence="3">
    <location>
        <begin position="150"/>
        <end position="229"/>
    </location>
</feature>
<dbReference type="AlphaFoldDB" id="A0AAD9YYZ4"/>
<proteinExistence type="predicted"/>
<dbReference type="Pfam" id="PF22939">
    <property type="entry name" value="WHD_GPIID"/>
    <property type="match status" value="1"/>
</dbReference>
<name>A0AAD9YYZ4_9LECA</name>
<sequence>MLLILQDQAEQARAGDPWSLTLQSLDVPNGPLQQFRAALEVLNSKLAPVEGWSKLGKVFLWPFEREDIDRILKTIERRRVVFDLARQDDHILLSKAIENDVEALQCRFDQTGKTFARIQINEDHKRLRRWLSARDPSKNYNKALNERHKGTGKWFLESNAFIEWKREPKSFLWLYGIPGCGKSILSSTIVEDVICHCELDNELAVVYFYFDFNDVEKQRDENLLRSLVSFAGLRASFVPWEIASTSLSSAKLWYLCQKTLDGTYARIVCNIDKEHSQYDLKLLQWLTNSARPLRIQELAEVLAMNVNGSPRFDPERHFADPQDILELCPSLVTLGSNTSKAFDEEASTNYIGLAHFSVKEYLISGRIKYGPARSFCIQRIKLKRINGRRLPRISSAI</sequence>
<dbReference type="PANTHER" id="PTHR10039:SF16">
    <property type="entry name" value="GPI INOSITOL-DEACYLASE"/>
    <property type="match status" value="1"/>
</dbReference>
<evidence type="ECO:0008006" key="6">
    <source>
        <dbReference type="Google" id="ProtNLM"/>
    </source>
</evidence>
<dbReference type="InterPro" id="IPR056884">
    <property type="entry name" value="NPHP3-like_N"/>
</dbReference>
<evidence type="ECO:0000259" key="3">
    <source>
        <dbReference type="Pfam" id="PF24883"/>
    </source>
</evidence>
<protein>
    <recommendedName>
        <fullName evidence="6">NACHT domain-containing protein</fullName>
    </recommendedName>
</protein>
<evidence type="ECO:0000259" key="2">
    <source>
        <dbReference type="Pfam" id="PF22939"/>
    </source>
</evidence>
<dbReference type="Pfam" id="PF24883">
    <property type="entry name" value="NPHP3_N"/>
    <property type="match status" value="1"/>
</dbReference>
<dbReference type="Proteomes" id="UP001276659">
    <property type="component" value="Unassembled WGS sequence"/>
</dbReference>
<dbReference type="InterPro" id="IPR027417">
    <property type="entry name" value="P-loop_NTPase"/>
</dbReference>
<gene>
    <name evidence="4" type="ORF">OEA41_009992</name>
</gene>
<dbReference type="PANTHER" id="PTHR10039">
    <property type="entry name" value="AMELOGENIN"/>
    <property type="match status" value="1"/>
</dbReference>